<evidence type="ECO:0000256" key="1">
    <source>
        <dbReference type="ARBA" id="ARBA00004141"/>
    </source>
</evidence>
<dbReference type="RefSeq" id="XP_002115149.1">
    <property type="nucleotide sequence ID" value="XM_002115113.1"/>
</dbReference>
<sequence length="144" mass="16348">MSEKGKQNILHRLLDRYFYLLQHYPLATKSITSAILAGLGDFISQKLAQGGQGTIVWRNVGAYAFFNLIVTGPLSHFYYQWLEKLVPSKVPFAPAVRVLVDRLIFAPPFLFLVFYLVALFQYRVLCGNLVGLGWNIYLSSKQTS</sequence>
<feature type="transmembrane region" description="Helical" evidence="6">
    <location>
        <begin position="99"/>
        <end position="120"/>
    </location>
</feature>
<feature type="transmembrane region" description="Helical" evidence="6">
    <location>
        <begin position="60"/>
        <end position="79"/>
    </location>
</feature>
<dbReference type="EMBL" id="DS985249">
    <property type="protein sequence ID" value="EDV22605.1"/>
    <property type="molecule type" value="Genomic_DNA"/>
</dbReference>
<dbReference type="AlphaFoldDB" id="B3S4A2"/>
<keyword evidence="3 6" id="KW-0812">Transmembrane</keyword>
<evidence type="ECO:0000256" key="6">
    <source>
        <dbReference type="RuleBase" id="RU363053"/>
    </source>
</evidence>
<dbReference type="InterPro" id="IPR007248">
    <property type="entry name" value="Mpv17_PMP22"/>
</dbReference>
<dbReference type="PANTHER" id="PTHR11266">
    <property type="entry name" value="PEROXISOMAL MEMBRANE PROTEIN 2, PXMP2 MPV17"/>
    <property type="match status" value="1"/>
</dbReference>
<organism evidence="7 8">
    <name type="scientific">Trichoplax adhaerens</name>
    <name type="common">Trichoplax reptans</name>
    <dbReference type="NCBI Taxonomy" id="10228"/>
    <lineage>
        <taxon>Eukaryota</taxon>
        <taxon>Metazoa</taxon>
        <taxon>Placozoa</taxon>
        <taxon>Uniplacotomia</taxon>
        <taxon>Trichoplacea</taxon>
        <taxon>Trichoplacidae</taxon>
        <taxon>Trichoplax</taxon>
    </lineage>
</organism>
<evidence type="ECO:0000313" key="8">
    <source>
        <dbReference type="Proteomes" id="UP000009022"/>
    </source>
</evidence>
<dbReference type="PhylomeDB" id="B3S4A2"/>
<dbReference type="OrthoDB" id="860at2759"/>
<dbReference type="GeneID" id="6756181"/>
<name>B3S4A2_TRIAD</name>
<keyword evidence="4 6" id="KW-1133">Transmembrane helix</keyword>
<proteinExistence type="inferred from homology"/>
<dbReference type="STRING" id="10228.B3S4A2"/>
<comment type="similarity">
    <text evidence="2 6">Belongs to the peroxisomal membrane protein PXMP2/4 family.</text>
</comment>
<dbReference type="Proteomes" id="UP000009022">
    <property type="component" value="Unassembled WGS sequence"/>
</dbReference>
<accession>B3S4A2</accession>
<dbReference type="GO" id="GO:0005737">
    <property type="term" value="C:cytoplasm"/>
    <property type="evidence" value="ECO:0000318"/>
    <property type="project" value="GO_Central"/>
</dbReference>
<evidence type="ECO:0000256" key="4">
    <source>
        <dbReference type="ARBA" id="ARBA00022989"/>
    </source>
</evidence>
<gene>
    <name evidence="7" type="ORF">TRIADDRAFT_59011</name>
</gene>
<dbReference type="GO" id="GO:0005778">
    <property type="term" value="C:peroxisomal membrane"/>
    <property type="evidence" value="ECO:0000318"/>
    <property type="project" value="GO_Central"/>
</dbReference>
<evidence type="ECO:0000256" key="5">
    <source>
        <dbReference type="ARBA" id="ARBA00023136"/>
    </source>
</evidence>
<dbReference type="FunCoup" id="B3S4A2">
    <property type="interactions" value="256"/>
</dbReference>
<evidence type="ECO:0008006" key="9">
    <source>
        <dbReference type="Google" id="ProtNLM"/>
    </source>
</evidence>
<dbReference type="eggNOG" id="KOG1944">
    <property type="taxonomic scope" value="Eukaryota"/>
</dbReference>
<reference evidence="7 8" key="1">
    <citation type="journal article" date="2008" name="Nature">
        <title>The Trichoplax genome and the nature of placozoans.</title>
        <authorList>
            <person name="Srivastava M."/>
            <person name="Begovic E."/>
            <person name="Chapman J."/>
            <person name="Putnam N.H."/>
            <person name="Hellsten U."/>
            <person name="Kawashima T."/>
            <person name="Kuo A."/>
            <person name="Mitros T."/>
            <person name="Salamov A."/>
            <person name="Carpenter M.L."/>
            <person name="Signorovitch A.Y."/>
            <person name="Moreno M.A."/>
            <person name="Kamm K."/>
            <person name="Grimwood J."/>
            <person name="Schmutz J."/>
            <person name="Shapiro H."/>
            <person name="Grigoriev I.V."/>
            <person name="Buss L.W."/>
            <person name="Schierwater B."/>
            <person name="Dellaporta S.L."/>
            <person name="Rokhsar D.S."/>
        </authorList>
    </citation>
    <scope>NUCLEOTIDE SEQUENCE [LARGE SCALE GENOMIC DNA]</scope>
    <source>
        <strain evidence="7 8">Grell-BS-1999</strain>
    </source>
</reference>
<dbReference type="CTD" id="6756181"/>
<evidence type="ECO:0000313" key="7">
    <source>
        <dbReference type="EMBL" id="EDV22605.1"/>
    </source>
</evidence>
<evidence type="ECO:0000256" key="2">
    <source>
        <dbReference type="ARBA" id="ARBA00006824"/>
    </source>
</evidence>
<keyword evidence="8" id="KW-1185">Reference proteome</keyword>
<keyword evidence="5 6" id="KW-0472">Membrane</keyword>
<dbReference type="PANTHER" id="PTHR11266:SF80">
    <property type="entry name" value="PEROXISOMAL MEMBRANE PROTEIN 2"/>
    <property type="match status" value="1"/>
</dbReference>
<dbReference type="Pfam" id="PF04117">
    <property type="entry name" value="Mpv17_PMP22"/>
    <property type="match status" value="1"/>
</dbReference>
<dbReference type="HOGENOM" id="CLU_049109_7_0_1"/>
<evidence type="ECO:0000256" key="3">
    <source>
        <dbReference type="ARBA" id="ARBA00022692"/>
    </source>
</evidence>
<protein>
    <recommendedName>
        <fullName evidence="9">Peroxisomal membrane protein 2</fullName>
    </recommendedName>
</protein>
<dbReference type="InParanoid" id="B3S4A2"/>
<comment type="subcellular location">
    <subcellularLocation>
        <location evidence="1">Membrane</location>
        <topology evidence="1">Multi-pass membrane protein</topology>
    </subcellularLocation>
</comment>
<dbReference type="KEGG" id="tad:TRIADDRAFT_59011"/>